<proteinExistence type="predicted"/>
<sequence>MNYNSLPYDIEIINILHDLHISFHIKDNKLWFDTNFEYLSTYKQHIDMDGAFSLFNQLNHILFFLNTKQKSISYISIDDIIIIENQFVFINSKKIFDKINNTVIINRPYNKQDITLPPILKQNNVLPVLIDFEKGVYFSIGKILEIIFKENNLNNKTPLTCIIEDCLNGNCQNILV</sequence>
<dbReference type="EMBL" id="MN448295">
    <property type="protein sequence ID" value="QFG74889.1"/>
    <property type="molecule type" value="Genomic_DNA"/>
</dbReference>
<accession>A0A5J6VLS5</accession>
<name>A0A5J6VLS5_9VIRU</name>
<reference evidence="1" key="1">
    <citation type="journal article" date="2019" name="Philos. Trans. R. Soc. Lond., B, Biol. Sci.">
        <title>Targeted metagenomic recovery of four divergent viruses reveals shared and distinctive characteristics of giant viruses of marine eukaryotes.</title>
        <authorList>
            <person name="Needham D.M."/>
            <person name="Poirier C."/>
            <person name="Hehenberger E."/>
            <person name="Jimenez V."/>
            <person name="Swalwell J.E."/>
            <person name="Santoro A.E."/>
            <person name="Worden A.Z."/>
        </authorList>
    </citation>
    <scope>NUCLEOTIDE SEQUENCE</scope>
    <source>
        <strain evidence="1">OPacV-421</strain>
    </source>
</reference>
<protein>
    <submittedName>
        <fullName evidence="1">Uncharacterized protein</fullName>
    </submittedName>
</protein>
<organism evidence="1">
    <name type="scientific">Megaviridae environmental sample</name>
    <dbReference type="NCBI Taxonomy" id="1737588"/>
    <lineage>
        <taxon>Viruses</taxon>
        <taxon>Varidnaviria</taxon>
        <taxon>Bamfordvirae</taxon>
        <taxon>Nucleocytoviricota</taxon>
        <taxon>Megaviricetes</taxon>
        <taxon>Imitervirales</taxon>
        <taxon>Mimiviridae</taxon>
        <taxon>environmental samples</taxon>
    </lineage>
</organism>
<evidence type="ECO:0000313" key="1">
    <source>
        <dbReference type="EMBL" id="QFG74889.1"/>
    </source>
</evidence>